<feature type="compositionally biased region" description="Basic and acidic residues" evidence="1">
    <location>
        <begin position="19"/>
        <end position="30"/>
    </location>
</feature>
<feature type="compositionally biased region" description="Basic residues" evidence="1">
    <location>
        <begin position="1"/>
        <end position="13"/>
    </location>
</feature>
<sequence length="130" mass="14332">MSSFRAKRWKKKYAPGGGKGKDKDSADGGPKEAQTVPANNWEFHAFSSSLFGGKRDSLLSEDEESHTPSPPASRPGSRPPSWLAALPHHFVIEEEEDKSQGKRSYQGQEVRRGGRVDFIYSLSLVVRTSG</sequence>
<evidence type="ECO:0000313" key="2">
    <source>
        <dbReference type="EMBL" id="CAH1396092.1"/>
    </source>
</evidence>
<dbReference type="EMBL" id="OV725079">
    <property type="protein sequence ID" value="CAH1396092.1"/>
    <property type="molecule type" value="Genomic_DNA"/>
</dbReference>
<keyword evidence="3" id="KW-1185">Reference proteome</keyword>
<dbReference type="Proteomes" id="UP001152798">
    <property type="component" value="Chromosome 3"/>
</dbReference>
<proteinExistence type="predicted"/>
<dbReference type="OrthoDB" id="6627836at2759"/>
<protein>
    <submittedName>
        <fullName evidence="2">Uncharacterized protein</fullName>
    </submittedName>
</protein>
<evidence type="ECO:0000313" key="3">
    <source>
        <dbReference type="Proteomes" id="UP001152798"/>
    </source>
</evidence>
<feature type="region of interest" description="Disordered" evidence="1">
    <location>
        <begin position="1"/>
        <end position="40"/>
    </location>
</feature>
<organism evidence="2 3">
    <name type="scientific">Nezara viridula</name>
    <name type="common">Southern green stink bug</name>
    <name type="synonym">Cimex viridulus</name>
    <dbReference type="NCBI Taxonomy" id="85310"/>
    <lineage>
        <taxon>Eukaryota</taxon>
        <taxon>Metazoa</taxon>
        <taxon>Ecdysozoa</taxon>
        <taxon>Arthropoda</taxon>
        <taxon>Hexapoda</taxon>
        <taxon>Insecta</taxon>
        <taxon>Pterygota</taxon>
        <taxon>Neoptera</taxon>
        <taxon>Paraneoptera</taxon>
        <taxon>Hemiptera</taxon>
        <taxon>Heteroptera</taxon>
        <taxon>Panheteroptera</taxon>
        <taxon>Pentatomomorpha</taxon>
        <taxon>Pentatomoidea</taxon>
        <taxon>Pentatomidae</taxon>
        <taxon>Pentatominae</taxon>
        <taxon>Nezara</taxon>
    </lineage>
</organism>
<name>A0A9P0H654_NEZVI</name>
<reference evidence="2" key="1">
    <citation type="submission" date="2022-01" db="EMBL/GenBank/DDBJ databases">
        <authorList>
            <person name="King R."/>
        </authorList>
    </citation>
    <scope>NUCLEOTIDE SEQUENCE</scope>
</reference>
<gene>
    <name evidence="2" type="ORF">NEZAVI_LOCUS6227</name>
</gene>
<feature type="region of interest" description="Disordered" evidence="1">
    <location>
        <begin position="54"/>
        <end position="84"/>
    </location>
</feature>
<accession>A0A9P0H654</accession>
<evidence type="ECO:0000256" key="1">
    <source>
        <dbReference type="SAM" id="MobiDB-lite"/>
    </source>
</evidence>
<dbReference type="AlphaFoldDB" id="A0A9P0H654"/>